<keyword evidence="5" id="KW-0677">Repeat</keyword>
<feature type="compositionally biased region" description="Basic and acidic residues" evidence="11">
    <location>
        <begin position="1019"/>
        <end position="1028"/>
    </location>
</feature>
<keyword evidence="8 12" id="KW-1133">Transmembrane helix</keyword>
<evidence type="ECO:0000259" key="13">
    <source>
        <dbReference type="PROSITE" id="PS50893"/>
    </source>
</evidence>
<evidence type="ECO:0000256" key="5">
    <source>
        <dbReference type="ARBA" id="ARBA00022737"/>
    </source>
</evidence>
<feature type="transmembrane region" description="Helical" evidence="12">
    <location>
        <begin position="746"/>
        <end position="768"/>
    </location>
</feature>
<dbReference type="CDD" id="cd03249">
    <property type="entry name" value="ABC_MTABC3_MDL1_MDL2"/>
    <property type="match status" value="1"/>
</dbReference>
<evidence type="ECO:0000256" key="10">
    <source>
        <dbReference type="ARBA" id="ARBA00023180"/>
    </source>
</evidence>
<evidence type="ECO:0000256" key="4">
    <source>
        <dbReference type="ARBA" id="ARBA00022692"/>
    </source>
</evidence>
<dbReference type="SMART" id="SM00382">
    <property type="entry name" value="AAA"/>
    <property type="match status" value="2"/>
</dbReference>
<evidence type="ECO:0000256" key="11">
    <source>
        <dbReference type="SAM" id="MobiDB-lite"/>
    </source>
</evidence>
<feature type="transmembrane region" description="Helical" evidence="12">
    <location>
        <begin position="174"/>
        <end position="195"/>
    </location>
</feature>
<dbReference type="InterPro" id="IPR027417">
    <property type="entry name" value="P-loop_NTPase"/>
</dbReference>
<evidence type="ECO:0000256" key="12">
    <source>
        <dbReference type="SAM" id="Phobius"/>
    </source>
</evidence>
<dbReference type="GO" id="GO:0005743">
    <property type="term" value="C:mitochondrial inner membrane"/>
    <property type="evidence" value="ECO:0007669"/>
    <property type="project" value="TreeGrafter"/>
</dbReference>
<comment type="subcellular location">
    <subcellularLocation>
        <location evidence="1">Membrane</location>
        <topology evidence="1">Multi-pass membrane protein</topology>
    </subcellularLocation>
</comment>
<dbReference type="Gene3D" id="3.40.50.300">
    <property type="entry name" value="P-loop containing nucleotide triphosphate hydrolases"/>
    <property type="match status" value="2"/>
</dbReference>
<feature type="region of interest" description="Disordered" evidence="11">
    <location>
        <begin position="1007"/>
        <end position="1029"/>
    </location>
</feature>
<evidence type="ECO:0000256" key="6">
    <source>
        <dbReference type="ARBA" id="ARBA00022741"/>
    </source>
</evidence>
<dbReference type="OrthoDB" id="6500128at2759"/>
<accession>A0A5N6SU52</accession>
<dbReference type="EMBL" id="ML743578">
    <property type="protein sequence ID" value="KAE8137359.1"/>
    <property type="molecule type" value="Genomic_DNA"/>
</dbReference>
<organism evidence="15 16">
    <name type="scientific">Aspergillus pseudotamarii</name>
    <dbReference type="NCBI Taxonomy" id="132259"/>
    <lineage>
        <taxon>Eukaryota</taxon>
        <taxon>Fungi</taxon>
        <taxon>Dikarya</taxon>
        <taxon>Ascomycota</taxon>
        <taxon>Pezizomycotina</taxon>
        <taxon>Eurotiomycetes</taxon>
        <taxon>Eurotiomycetidae</taxon>
        <taxon>Eurotiales</taxon>
        <taxon>Aspergillaceae</taxon>
        <taxon>Aspergillus</taxon>
        <taxon>Aspergillus subgen. Circumdati</taxon>
    </lineage>
</organism>
<keyword evidence="10" id="KW-0325">Glycoprotein</keyword>
<evidence type="ECO:0000256" key="9">
    <source>
        <dbReference type="ARBA" id="ARBA00023136"/>
    </source>
</evidence>
<dbReference type="PROSITE" id="PS50929">
    <property type="entry name" value="ABC_TM1F"/>
    <property type="match status" value="2"/>
</dbReference>
<evidence type="ECO:0000313" key="16">
    <source>
        <dbReference type="Proteomes" id="UP000325672"/>
    </source>
</evidence>
<evidence type="ECO:0000256" key="1">
    <source>
        <dbReference type="ARBA" id="ARBA00004141"/>
    </source>
</evidence>
<keyword evidence="7" id="KW-0067">ATP-binding</keyword>
<keyword evidence="4 12" id="KW-0812">Transmembrane</keyword>
<feature type="transmembrane region" description="Helical" evidence="12">
    <location>
        <begin position="845"/>
        <end position="864"/>
    </location>
</feature>
<dbReference type="PANTHER" id="PTHR43394:SF11">
    <property type="entry name" value="ATP-BINDING CASSETTE TRANSPORTER"/>
    <property type="match status" value="1"/>
</dbReference>
<dbReference type="InterPro" id="IPR003593">
    <property type="entry name" value="AAA+_ATPase"/>
</dbReference>
<feature type="domain" description="ABC transporter" evidence="13">
    <location>
        <begin position="1035"/>
        <end position="1273"/>
    </location>
</feature>
<feature type="transmembrane region" description="Helical" evidence="12">
    <location>
        <begin position="101"/>
        <end position="123"/>
    </location>
</feature>
<dbReference type="PROSITE" id="PS00211">
    <property type="entry name" value="ABC_TRANSPORTER_1"/>
    <property type="match status" value="2"/>
</dbReference>
<feature type="transmembrane region" description="Helical" evidence="12">
    <location>
        <begin position="312"/>
        <end position="333"/>
    </location>
</feature>
<feature type="transmembrane region" description="Helical" evidence="12">
    <location>
        <begin position="48"/>
        <end position="71"/>
    </location>
</feature>
<dbReference type="InterPro" id="IPR011527">
    <property type="entry name" value="ABC1_TM_dom"/>
</dbReference>
<feature type="transmembrane region" description="Helical" evidence="12">
    <location>
        <begin position="960"/>
        <end position="983"/>
    </location>
</feature>
<dbReference type="FunFam" id="3.40.50.300:FF:000240">
    <property type="entry name" value="ABC transporter B family member 20"/>
    <property type="match status" value="1"/>
</dbReference>
<keyword evidence="6" id="KW-0547">Nucleotide-binding</keyword>
<evidence type="ECO:0000313" key="15">
    <source>
        <dbReference type="EMBL" id="KAE8137359.1"/>
    </source>
</evidence>
<dbReference type="InterPro" id="IPR039421">
    <property type="entry name" value="Type_1_exporter"/>
</dbReference>
<evidence type="ECO:0000256" key="7">
    <source>
        <dbReference type="ARBA" id="ARBA00022840"/>
    </source>
</evidence>
<dbReference type="PANTHER" id="PTHR43394">
    <property type="entry name" value="ATP-DEPENDENT PERMEASE MDL1, MITOCHONDRIAL"/>
    <property type="match status" value="1"/>
</dbReference>
<feature type="transmembrane region" description="Helical" evidence="12">
    <location>
        <begin position="201"/>
        <end position="221"/>
    </location>
</feature>
<feature type="transmembrane region" description="Helical" evidence="12">
    <location>
        <begin position="697"/>
        <end position="726"/>
    </location>
</feature>
<sequence length="1277" mass="138084">MSSCIASQQDESGRERQRVILDRQLHGLDNGTTPKNNVLTYAARSDRIILSVSSICAILAGALNPLVPVIYGLLVSVFDGFEAGTVEASELRSKIATFSLYYVYLSIALFVLTYVATVGFYYAGDRIARALRTAYLSAILRQNMAFFDTLGPGEITSRIMSDMGTVQEAVTSKLAVMLTALATFCAAFVVAFIMYWKTALIISPFFVVMIVTESLGGAYMVKHHRRAMELYTQAAGVVEEAVGAIKHVTAFSIQSLLSNRYREVLDQAGRADRKAENMVAVMIAWMNAMPNLIYALAFWAGSIYLVRGEMTIAEVSSTTLAVTIGSFAIIRIAPSAQALLSGIAITGKVLEAIARRSPQDPLAAEGEQLEGVQGEILFDNVGLVYPSREEVDILRGLSLRCGAMKKTAIVGSSGSGKSSVFGLLERFYEPTSGAVLLDGRDIQSLSLRWLRSQIALVDQMPVLFNGTILENILYGASDMLGQLSPAEQQERAIQAAKMADAHNFIAALPDGYHTPVGEKGLQLSGGQRQRVAIARALIKNPRILLLDEATAALDSKSEAAVQRALDAASENRTTIIVAHRLSTIRNVDHIIVLEQGRVVEEGVHEALIAQDGVYAALVRKQQLVEAESTENAELSVDEADSHLDGAAVSYIDEKATIKEEIAPQTSPTEQETKGTHGLSALQTISFIAHLSKRDWKILLFGLSNAILAGLTIPVQSVFFAKILAVIGLPSSQYHQLRSEVNFWSGLYVMLTGTTFIFWLGVEIALSLATQKLAQRVREICFRAILIQDMAFFDVQINSPSALSSVLSKTTNDLAGMGGPVLGGILTFVSTIVAGIVLSLAIGWKLALVCTATIPVVVACGWLRLQVLSTFDSKVRQSGLEAASYAGELVRTVRTVASLGIEERALARYEGILEAQGAKSLRSILVASALYAASASIVYMCAALAFWYGGTLIANHEYSTFQMYICFVALISGSQIAGSIFTFAPEASKAMHAAKDLRGIMELRPTINKMQPDPATRAPEQNDRSEKNKGAKAVRIEFQNVSFTYPSRPGRAALDNLTITVEPGQTLALVGHSGSGKSTTVSLLERFYEPDAGRILIDGRDIRSRDVDEHRRDLSLVSQENVVFSGTIRENVAVGLAGQEVSEERILEACGQANILDFVQSLPNGLSTIVGTGGSMLSGGQKQRIALARAFLRHPKVLLLDEATSALDAHSEALVQAVMDRIRQDRTTIMVAHRLSTVQSADVIGVLEQGRLVELGSHEALMGKRGVYWEMVGMQNLN</sequence>
<dbReference type="RefSeq" id="XP_031913422.1">
    <property type="nucleotide sequence ID" value="XM_032064093.1"/>
</dbReference>
<evidence type="ECO:0000256" key="8">
    <source>
        <dbReference type="ARBA" id="ARBA00022989"/>
    </source>
</evidence>
<dbReference type="GeneID" id="43648303"/>
<feature type="transmembrane region" description="Helical" evidence="12">
    <location>
        <begin position="923"/>
        <end position="948"/>
    </location>
</feature>
<dbReference type="GO" id="GO:0015421">
    <property type="term" value="F:ABC-type oligopeptide transporter activity"/>
    <property type="evidence" value="ECO:0007669"/>
    <property type="project" value="TreeGrafter"/>
</dbReference>
<evidence type="ECO:0000256" key="3">
    <source>
        <dbReference type="ARBA" id="ARBA00022448"/>
    </source>
</evidence>
<keyword evidence="16" id="KW-1185">Reference proteome</keyword>
<dbReference type="InterPro" id="IPR017871">
    <property type="entry name" value="ABC_transporter-like_CS"/>
</dbReference>
<dbReference type="CDD" id="cd18578">
    <property type="entry name" value="ABC_6TM_Pgp_ABCB1_D2_like"/>
    <property type="match status" value="1"/>
</dbReference>
<dbReference type="AlphaFoldDB" id="A0A5N6SU52"/>
<dbReference type="InterPro" id="IPR003439">
    <property type="entry name" value="ABC_transporter-like_ATP-bd"/>
</dbReference>
<dbReference type="GO" id="GO:0090374">
    <property type="term" value="P:oligopeptide export from mitochondrion"/>
    <property type="evidence" value="ECO:0007669"/>
    <property type="project" value="TreeGrafter"/>
</dbReference>
<dbReference type="PROSITE" id="PS50893">
    <property type="entry name" value="ABC_TRANSPORTER_2"/>
    <property type="match status" value="2"/>
</dbReference>
<feature type="transmembrane region" description="Helical" evidence="12">
    <location>
        <begin position="279"/>
        <end position="306"/>
    </location>
</feature>
<protein>
    <submittedName>
        <fullName evidence="15">P-loop containing nucleoside triphosphate hydrolase protein</fullName>
    </submittedName>
</protein>
<dbReference type="FunFam" id="3.40.50.300:FF:000967">
    <property type="entry name" value="ABC multidrug transporter mdr4"/>
    <property type="match status" value="1"/>
</dbReference>
<feature type="transmembrane region" description="Helical" evidence="12">
    <location>
        <begin position="820"/>
        <end position="839"/>
    </location>
</feature>
<dbReference type="Proteomes" id="UP000325672">
    <property type="component" value="Unassembled WGS sequence"/>
</dbReference>
<reference evidence="15 16" key="1">
    <citation type="submission" date="2019-04" db="EMBL/GenBank/DDBJ databases">
        <title>Friends and foes A comparative genomics study of 23 Aspergillus species from section Flavi.</title>
        <authorList>
            <consortium name="DOE Joint Genome Institute"/>
            <person name="Kjaerbolling I."/>
            <person name="Vesth T."/>
            <person name="Frisvad J.C."/>
            <person name="Nybo J.L."/>
            <person name="Theobald S."/>
            <person name="Kildgaard S."/>
            <person name="Isbrandt T."/>
            <person name="Kuo A."/>
            <person name="Sato A."/>
            <person name="Lyhne E.K."/>
            <person name="Kogle M.E."/>
            <person name="Wiebenga A."/>
            <person name="Kun R.S."/>
            <person name="Lubbers R.J."/>
            <person name="Makela M.R."/>
            <person name="Barry K."/>
            <person name="Chovatia M."/>
            <person name="Clum A."/>
            <person name="Daum C."/>
            <person name="Haridas S."/>
            <person name="He G."/>
            <person name="LaButti K."/>
            <person name="Lipzen A."/>
            <person name="Mondo S."/>
            <person name="Riley R."/>
            <person name="Salamov A."/>
            <person name="Simmons B.A."/>
            <person name="Magnuson J.K."/>
            <person name="Henrissat B."/>
            <person name="Mortensen U.H."/>
            <person name="Larsen T.O."/>
            <person name="Devries R.P."/>
            <person name="Grigoriev I.V."/>
            <person name="Machida M."/>
            <person name="Baker S.E."/>
            <person name="Andersen M.R."/>
        </authorList>
    </citation>
    <scope>NUCLEOTIDE SEQUENCE [LARGE SCALE GENOMIC DNA]</scope>
    <source>
        <strain evidence="15 16">CBS 117625</strain>
    </source>
</reference>
<feature type="domain" description="ABC transmembrane type-1" evidence="14">
    <location>
        <begin position="705"/>
        <end position="988"/>
    </location>
</feature>
<evidence type="ECO:0000259" key="14">
    <source>
        <dbReference type="PROSITE" id="PS50929"/>
    </source>
</evidence>
<feature type="domain" description="ABC transporter" evidence="13">
    <location>
        <begin position="376"/>
        <end position="620"/>
    </location>
</feature>
<dbReference type="Gene3D" id="1.20.1560.10">
    <property type="entry name" value="ABC transporter type 1, transmembrane domain"/>
    <property type="match status" value="2"/>
</dbReference>
<evidence type="ECO:0000256" key="2">
    <source>
        <dbReference type="ARBA" id="ARBA00007577"/>
    </source>
</evidence>
<dbReference type="InterPro" id="IPR036640">
    <property type="entry name" value="ABC1_TM_sf"/>
</dbReference>
<dbReference type="SUPFAM" id="SSF52540">
    <property type="entry name" value="P-loop containing nucleoside triphosphate hydrolases"/>
    <property type="match status" value="2"/>
</dbReference>
<name>A0A5N6SU52_ASPPS</name>
<gene>
    <name evidence="15" type="ORF">BDV38DRAFT_88964</name>
</gene>
<proteinExistence type="inferred from homology"/>
<comment type="similarity">
    <text evidence="2">Belongs to the ABC transporter superfamily. ABCB family. Multidrug resistance exporter (TC 3.A.1.201) subfamily.</text>
</comment>
<dbReference type="Pfam" id="PF00664">
    <property type="entry name" value="ABC_membrane"/>
    <property type="match status" value="2"/>
</dbReference>
<keyword evidence="9 12" id="KW-0472">Membrane</keyword>
<dbReference type="Pfam" id="PF00005">
    <property type="entry name" value="ABC_tran"/>
    <property type="match status" value="2"/>
</dbReference>
<dbReference type="CDD" id="cd18577">
    <property type="entry name" value="ABC_6TM_Pgp_ABCB1_D1_like"/>
    <property type="match status" value="1"/>
</dbReference>
<dbReference type="GO" id="GO:0016887">
    <property type="term" value="F:ATP hydrolysis activity"/>
    <property type="evidence" value="ECO:0007669"/>
    <property type="project" value="InterPro"/>
</dbReference>
<dbReference type="SUPFAM" id="SSF90123">
    <property type="entry name" value="ABC transporter transmembrane region"/>
    <property type="match status" value="2"/>
</dbReference>
<dbReference type="GO" id="GO:0005524">
    <property type="term" value="F:ATP binding"/>
    <property type="evidence" value="ECO:0007669"/>
    <property type="project" value="UniProtKB-KW"/>
</dbReference>
<keyword evidence="15" id="KW-0378">Hydrolase</keyword>
<keyword evidence="3" id="KW-0813">Transport</keyword>
<feature type="domain" description="ABC transmembrane type-1" evidence="14">
    <location>
        <begin position="52"/>
        <end position="341"/>
    </location>
</feature>